<evidence type="ECO:0000313" key="2">
    <source>
        <dbReference type="EMBL" id="GMR33291.1"/>
    </source>
</evidence>
<organism evidence="2 3">
    <name type="scientific">Pristionchus mayeri</name>
    <dbReference type="NCBI Taxonomy" id="1317129"/>
    <lineage>
        <taxon>Eukaryota</taxon>
        <taxon>Metazoa</taxon>
        <taxon>Ecdysozoa</taxon>
        <taxon>Nematoda</taxon>
        <taxon>Chromadorea</taxon>
        <taxon>Rhabditida</taxon>
        <taxon>Rhabditina</taxon>
        <taxon>Diplogasteromorpha</taxon>
        <taxon>Diplogasteroidea</taxon>
        <taxon>Neodiplogasteridae</taxon>
        <taxon>Pristionchus</taxon>
    </lineage>
</organism>
<feature type="chain" id="PRO_5043049522" evidence="1">
    <location>
        <begin position="27"/>
        <end position="62"/>
    </location>
</feature>
<reference evidence="3" key="1">
    <citation type="submission" date="2022-10" db="EMBL/GenBank/DDBJ databases">
        <title>Genome assembly of Pristionchus species.</title>
        <authorList>
            <person name="Yoshida K."/>
            <person name="Sommer R.J."/>
        </authorList>
    </citation>
    <scope>NUCLEOTIDE SEQUENCE [LARGE SCALE GENOMIC DNA]</scope>
    <source>
        <strain evidence="3">RS5460</strain>
    </source>
</reference>
<name>A0AAN5C9M0_9BILA</name>
<evidence type="ECO:0000256" key="1">
    <source>
        <dbReference type="SAM" id="SignalP"/>
    </source>
</evidence>
<comment type="caution">
    <text evidence="2">The sequence shown here is derived from an EMBL/GenBank/DDBJ whole genome shotgun (WGS) entry which is preliminary data.</text>
</comment>
<dbReference type="AlphaFoldDB" id="A0AAN5C9M0"/>
<evidence type="ECO:0000313" key="3">
    <source>
        <dbReference type="Proteomes" id="UP001328107"/>
    </source>
</evidence>
<accession>A0AAN5C9M0</accession>
<protein>
    <submittedName>
        <fullName evidence="2">Uncharacterized protein</fullName>
    </submittedName>
</protein>
<keyword evidence="1" id="KW-0732">Signal</keyword>
<sequence length="62" mass="6975">SSPSFSRMRLHAIFFLLLCALAVADATPKCDRSLIKGVAEEKLHYDNASKTLTCRNTHQKIR</sequence>
<feature type="non-terminal residue" evidence="2">
    <location>
        <position position="1"/>
    </location>
</feature>
<gene>
    <name evidence="2" type="ORF">PMAYCL1PPCAC_03486</name>
</gene>
<dbReference type="Proteomes" id="UP001328107">
    <property type="component" value="Unassembled WGS sequence"/>
</dbReference>
<keyword evidence="3" id="KW-1185">Reference proteome</keyword>
<dbReference type="EMBL" id="BTRK01000001">
    <property type="protein sequence ID" value="GMR33291.1"/>
    <property type="molecule type" value="Genomic_DNA"/>
</dbReference>
<proteinExistence type="predicted"/>
<feature type="signal peptide" evidence="1">
    <location>
        <begin position="1"/>
        <end position="26"/>
    </location>
</feature>